<dbReference type="PROSITE" id="PS50143">
    <property type="entry name" value="BIR_REPEAT_2"/>
    <property type="match status" value="2"/>
</dbReference>
<evidence type="ECO:0000313" key="2">
    <source>
        <dbReference type="EMBL" id="JAC93229.1"/>
    </source>
</evidence>
<organism evidence="2">
    <name type="scientific">Ixodes ricinus</name>
    <name type="common">Common tick</name>
    <name type="synonym">Acarus ricinus</name>
    <dbReference type="NCBI Taxonomy" id="34613"/>
    <lineage>
        <taxon>Eukaryota</taxon>
        <taxon>Metazoa</taxon>
        <taxon>Ecdysozoa</taxon>
        <taxon>Arthropoda</taxon>
        <taxon>Chelicerata</taxon>
        <taxon>Arachnida</taxon>
        <taxon>Acari</taxon>
        <taxon>Parasitiformes</taxon>
        <taxon>Ixodida</taxon>
        <taxon>Ixodoidea</taxon>
        <taxon>Ixodidae</taxon>
        <taxon>Ixodinae</taxon>
        <taxon>Ixodes</taxon>
    </lineage>
</organism>
<feature type="region of interest" description="Disordered" evidence="1">
    <location>
        <begin position="280"/>
        <end position="307"/>
    </location>
</feature>
<dbReference type="InterPro" id="IPR050784">
    <property type="entry name" value="IAP"/>
</dbReference>
<dbReference type="SUPFAM" id="SSF57924">
    <property type="entry name" value="Inhibitor of apoptosis (IAP) repeat"/>
    <property type="match status" value="2"/>
</dbReference>
<sequence length="325" mass="37341">RFKTFFTWKEMYAQPTPRTLAYSGLEFCHETRLVFCRKCTFTLPEDDWKGVQSHPMELHRKSSCEFLESYRDPRLDIADQLPVVANHEPPIFHAYATLSVRLSTFPTDERNKAFAEAGFFCSPKPGDDMENLVFRNEHVISKNPILTIICFHCGIEVFSLPCDKDPWEIHAQYSPNCVYVRVNKSHNFIRNAVMKYVRSEIYWASLFHEINALIENPIYRSTTVALLYSVNLSHPKKVIHLVQLVRDNGVAPDNAVFSCVQDLPPFDHFLQSQRRRRDRYDEGHVVDSPSPILSPSPDTAAPVSTTDAGSSRLCRLCNLADKTKQ</sequence>
<dbReference type="Gene3D" id="1.10.1170.10">
    <property type="entry name" value="Inhibitor Of Apoptosis Protein (2mihbC-IAP-1), Chain A"/>
    <property type="match status" value="2"/>
</dbReference>
<dbReference type="InterPro" id="IPR001370">
    <property type="entry name" value="BIR_rpt"/>
</dbReference>
<dbReference type="Pfam" id="PF00653">
    <property type="entry name" value="BIR"/>
    <property type="match status" value="1"/>
</dbReference>
<name>A0A090XAS8_IXORI</name>
<feature type="compositionally biased region" description="Low complexity" evidence="1">
    <location>
        <begin position="288"/>
        <end position="297"/>
    </location>
</feature>
<dbReference type="GO" id="GO:0005634">
    <property type="term" value="C:nucleus"/>
    <property type="evidence" value="ECO:0007669"/>
    <property type="project" value="TreeGrafter"/>
</dbReference>
<dbReference type="SMART" id="SM00238">
    <property type="entry name" value="BIR"/>
    <property type="match status" value="1"/>
</dbReference>
<dbReference type="PANTHER" id="PTHR10044:SF139">
    <property type="entry name" value="DEATH-ASSOCIATED INHIBITOR OF APOPTOSIS 2"/>
    <property type="match status" value="1"/>
</dbReference>
<dbReference type="EMBL" id="GBIH01001481">
    <property type="protein sequence ID" value="JAC93229.1"/>
    <property type="molecule type" value="mRNA"/>
</dbReference>
<proteinExistence type="evidence at transcript level"/>
<dbReference type="GO" id="GO:0051726">
    <property type="term" value="P:regulation of cell cycle"/>
    <property type="evidence" value="ECO:0007669"/>
    <property type="project" value="TreeGrafter"/>
</dbReference>
<dbReference type="PANTHER" id="PTHR10044">
    <property type="entry name" value="INHIBITOR OF APOPTOSIS"/>
    <property type="match status" value="1"/>
</dbReference>
<reference evidence="2" key="1">
    <citation type="journal article" date="2015" name="PLoS Negl. Trop. Dis.">
        <title>Deep Sequencing Analysis of the Ixodes ricinus Haemocytome.</title>
        <authorList>
            <person name="Kotsyfakis M."/>
            <person name="Kopacek P."/>
            <person name="Franta Z."/>
            <person name="Pedra J.H."/>
            <person name="Ribeiro J.M."/>
        </authorList>
    </citation>
    <scope>NUCLEOTIDE SEQUENCE</scope>
</reference>
<dbReference type="GO" id="GO:0005737">
    <property type="term" value="C:cytoplasm"/>
    <property type="evidence" value="ECO:0007669"/>
    <property type="project" value="TreeGrafter"/>
</dbReference>
<feature type="non-terminal residue" evidence="2">
    <location>
        <position position="1"/>
    </location>
</feature>
<protein>
    <submittedName>
        <fullName evidence="2">Putative inhibitor of apoptosis domain protein</fullName>
    </submittedName>
</protein>
<dbReference type="AlphaFoldDB" id="A0A090XAS8"/>
<evidence type="ECO:0000256" key="1">
    <source>
        <dbReference type="SAM" id="MobiDB-lite"/>
    </source>
</evidence>
<accession>A0A090XAS8</accession>